<reference evidence="5" key="1">
    <citation type="journal article" date="2016" name="Nature">
        <title>Genome evolution in the allotetraploid frog Xenopus laevis.</title>
        <authorList>
            <person name="Session A.M."/>
            <person name="Uno Y."/>
            <person name="Kwon T."/>
            <person name="Chapman J.A."/>
            <person name="Toyoda A."/>
            <person name="Takahashi S."/>
            <person name="Fukui A."/>
            <person name="Hikosaka A."/>
            <person name="Suzuki A."/>
            <person name="Kondo M."/>
            <person name="van Heeringen S.J."/>
            <person name="Quigley I."/>
            <person name="Heinz S."/>
            <person name="Ogino H."/>
            <person name="Ochi H."/>
            <person name="Hellsten U."/>
            <person name="Lyons J.B."/>
            <person name="Simakov O."/>
            <person name="Putnam N."/>
            <person name="Stites J."/>
            <person name="Kuroki Y."/>
            <person name="Tanaka T."/>
            <person name="Michiue T."/>
            <person name="Watanabe M."/>
            <person name="Bogdanovic O."/>
            <person name="Lister R."/>
            <person name="Georgiou G."/>
            <person name="Paranjpe S.S."/>
            <person name="van Kruijsbergen I."/>
            <person name="Shu S."/>
            <person name="Carlson J."/>
            <person name="Kinoshita T."/>
            <person name="Ohta Y."/>
            <person name="Mawaribuchi S."/>
            <person name="Jenkins J."/>
            <person name="Grimwood J."/>
            <person name="Schmutz J."/>
            <person name="Mitros T."/>
            <person name="Mozaffari S.V."/>
            <person name="Suzuki Y."/>
            <person name="Haramoto Y."/>
            <person name="Yamamoto T.S."/>
            <person name="Takagi C."/>
            <person name="Heald R."/>
            <person name="Miller K."/>
            <person name="Haudenschild C."/>
            <person name="Kitzman J."/>
            <person name="Nakayama T."/>
            <person name="Izutsu Y."/>
            <person name="Robert J."/>
            <person name="Fortriede J."/>
            <person name="Burns K."/>
            <person name="Lotay V."/>
            <person name="Karimi K."/>
            <person name="Yasuoka Y."/>
            <person name="Dichmann D.S."/>
            <person name="Flajnik M.F."/>
            <person name="Houston D.W."/>
            <person name="Shendure J."/>
            <person name="DuPasquier L."/>
            <person name="Vize P.D."/>
            <person name="Zorn A.M."/>
            <person name="Ito M."/>
            <person name="Marcotte E.M."/>
            <person name="Wallingford J.B."/>
            <person name="Ito Y."/>
            <person name="Asashima M."/>
            <person name="Ueno N."/>
            <person name="Matsuda Y."/>
            <person name="Veenstra G.J."/>
            <person name="Fujiyama A."/>
            <person name="Harland R.M."/>
            <person name="Taira M."/>
            <person name="Rokhsar D.S."/>
        </authorList>
    </citation>
    <scope>NUCLEOTIDE SEQUENCE [LARGE SCALE GENOMIC DNA]</scope>
    <source>
        <strain evidence="5">J</strain>
    </source>
</reference>
<feature type="region of interest" description="Disordered" evidence="2">
    <location>
        <begin position="452"/>
        <end position="472"/>
    </location>
</feature>
<evidence type="ECO:0000256" key="1">
    <source>
        <dbReference type="PROSITE-ProRule" id="PRU00723"/>
    </source>
</evidence>
<keyword evidence="1" id="KW-0862">Zinc</keyword>
<keyword evidence="1" id="KW-0479">Metal-binding</keyword>
<dbReference type="PANTHER" id="PTHR35558">
    <property type="entry name" value="SGNH_HYDRO DOMAIN-CONTAINING PROTEIN"/>
    <property type="match status" value="1"/>
</dbReference>
<feature type="compositionally biased region" description="Basic and acidic residues" evidence="2">
    <location>
        <begin position="455"/>
        <end position="465"/>
    </location>
</feature>
<gene>
    <name evidence="4" type="ORF">XELAEV_18026617mg</name>
</gene>
<evidence type="ECO:0000313" key="4">
    <source>
        <dbReference type="EMBL" id="OCT79806.1"/>
    </source>
</evidence>
<accession>A0A974CVX4</accession>
<feature type="zinc finger region" description="C3H1-type" evidence="1">
    <location>
        <begin position="407"/>
        <end position="433"/>
    </location>
</feature>
<proteinExistence type="predicted"/>
<dbReference type="AlphaFoldDB" id="A0A974CVX4"/>
<dbReference type="Proteomes" id="UP000694892">
    <property type="component" value="Chromosome 5L"/>
</dbReference>
<name>A0A974CVX4_XENLA</name>
<dbReference type="EMBL" id="CM004474">
    <property type="protein sequence ID" value="OCT79806.1"/>
    <property type="molecule type" value="Genomic_DNA"/>
</dbReference>
<feature type="compositionally biased region" description="Polar residues" evidence="2">
    <location>
        <begin position="66"/>
        <end position="84"/>
    </location>
</feature>
<feature type="region of interest" description="Disordered" evidence="2">
    <location>
        <begin position="59"/>
        <end position="88"/>
    </location>
</feature>
<feature type="domain" description="C3H1-type" evidence="3">
    <location>
        <begin position="407"/>
        <end position="433"/>
    </location>
</feature>
<dbReference type="PROSITE" id="PS50103">
    <property type="entry name" value="ZF_C3H1"/>
    <property type="match status" value="1"/>
</dbReference>
<feature type="region of interest" description="Disordered" evidence="2">
    <location>
        <begin position="1"/>
        <end position="33"/>
    </location>
</feature>
<dbReference type="InterPro" id="IPR000571">
    <property type="entry name" value="Znf_CCCH"/>
</dbReference>
<evidence type="ECO:0000256" key="2">
    <source>
        <dbReference type="SAM" id="MobiDB-lite"/>
    </source>
</evidence>
<organism evidence="4 5">
    <name type="scientific">Xenopus laevis</name>
    <name type="common">African clawed frog</name>
    <dbReference type="NCBI Taxonomy" id="8355"/>
    <lineage>
        <taxon>Eukaryota</taxon>
        <taxon>Metazoa</taxon>
        <taxon>Chordata</taxon>
        <taxon>Craniata</taxon>
        <taxon>Vertebrata</taxon>
        <taxon>Euteleostomi</taxon>
        <taxon>Amphibia</taxon>
        <taxon>Batrachia</taxon>
        <taxon>Anura</taxon>
        <taxon>Pipoidea</taxon>
        <taxon>Pipidae</taxon>
        <taxon>Xenopodinae</taxon>
        <taxon>Xenopus</taxon>
        <taxon>Xenopus</taxon>
    </lineage>
</organism>
<evidence type="ECO:0000313" key="5">
    <source>
        <dbReference type="Proteomes" id="UP000694892"/>
    </source>
</evidence>
<protein>
    <recommendedName>
        <fullName evidence="3">C3H1-type domain-containing protein</fullName>
    </recommendedName>
</protein>
<evidence type="ECO:0000259" key="3">
    <source>
        <dbReference type="PROSITE" id="PS50103"/>
    </source>
</evidence>
<dbReference type="PANTHER" id="PTHR35558:SF1">
    <property type="entry name" value="ENDONUCLEASE_EXONUCLEASE_PHOSPHATASE DOMAIN-CONTAINING PROTEIN"/>
    <property type="match status" value="1"/>
</dbReference>
<feature type="non-terminal residue" evidence="4">
    <location>
        <position position="1"/>
    </location>
</feature>
<dbReference type="GO" id="GO:0008270">
    <property type="term" value="F:zinc ion binding"/>
    <property type="evidence" value="ECO:0007669"/>
    <property type="project" value="UniProtKB-KW"/>
</dbReference>
<dbReference type="OMA" id="MSHEFIE"/>
<keyword evidence="1" id="KW-0863">Zinc-finger</keyword>
<sequence length="472" mass="52072">SVKIVEGGTSSTCCPDLPLQPHRNLRHSPPRTSCNGFRRRRVWNKSSTSSLVAVRNFKGIRMRTPPANSEDTSGSRSKPTGSSTKRGKINALVKKAAFRNHPAQKKKLPAVTARKNLCTQAASSKPASTSDKDLQGQHLIASSSQPRTYAPPVLLRSDPGKASPEVEFGMVMEAAMELQSADASSSGAQRAGLATVAMPNTSSHHMVARAASVPPSVPAQGSKLLQELSNIFKTLINSNTPGVANTQISTGVHENSYKDVFLCKATPLGLYLPSTVKEKILKGDYIDMLSLLPSVKEFLKSERKGDSEEERHRPVARTFTNWLQAFCIYSNILCEWSPNLGPGLFKHLDIILEAYRSYGGVVSFLDDDRVRQKMAVHKSMLWRSKDIDLWMGMLAPKRQSVENQCVAGRNACWSFNENFCKWQNNCRYKHECSICAGAHPAFRCAKRFTQTGKPNQKEQHQKSDNTSDIAPT</sequence>